<proteinExistence type="predicted"/>
<name>A0A7H8R9T8_TALRU</name>
<dbReference type="Proteomes" id="UP000509510">
    <property type="component" value="Chromosome V"/>
</dbReference>
<accession>A0A7H8R9T8</accession>
<gene>
    <name evidence="1" type="ORF">TRUGW13939_10055</name>
</gene>
<sequence length="193" mass="22526">MQPVRGIQQDANGTYYNVSGIRLAIDGMKTEDTEGTTSGIWNAILGWQLPPAEDYIIRPEEKNKHGYSDLHAFQYKVQANQPTRQCHFLITQCKRRNAEGQESVWRTGREELGKYFRSVKTKSHGHRMYGIVAVGRKVEFVEFDRQTNNLQDIPIPIKSCKKTIRHAERGKRFWIDRDCEQVQAFLNYIKDRH</sequence>
<keyword evidence="2" id="KW-1185">Reference proteome</keyword>
<evidence type="ECO:0000313" key="2">
    <source>
        <dbReference type="Proteomes" id="UP000509510"/>
    </source>
</evidence>
<dbReference type="KEGG" id="trg:TRUGW13939_10055"/>
<dbReference type="EMBL" id="CP055902">
    <property type="protein sequence ID" value="QKX62887.1"/>
    <property type="molecule type" value="Genomic_DNA"/>
</dbReference>
<dbReference type="OrthoDB" id="4499616at2759"/>
<dbReference type="GeneID" id="55997536"/>
<dbReference type="AlphaFoldDB" id="A0A7H8R9T8"/>
<dbReference type="RefSeq" id="XP_035349061.1">
    <property type="nucleotide sequence ID" value="XM_035493168.1"/>
</dbReference>
<organism evidence="1 2">
    <name type="scientific">Talaromyces rugulosus</name>
    <name type="common">Penicillium rugulosum</name>
    <dbReference type="NCBI Taxonomy" id="121627"/>
    <lineage>
        <taxon>Eukaryota</taxon>
        <taxon>Fungi</taxon>
        <taxon>Dikarya</taxon>
        <taxon>Ascomycota</taxon>
        <taxon>Pezizomycotina</taxon>
        <taxon>Eurotiomycetes</taxon>
        <taxon>Eurotiomycetidae</taxon>
        <taxon>Eurotiales</taxon>
        <taxon>Trichocomaceae</taxon>
        <taxon>Talaromyces</taxon>
        <taxon>Talaromyces sect. Islandici</taxon>
    </lineage>
</organism>
<reference evidence="2" key="1">
    <citation type="submission" date="2020-06" db="EMBL/GenBank/DDBJ databases">
        <title>A chromosome-scale genome assembly of Talaromyces rugulosus W13939.</title>
        <authorList>
            <person name="Wang B."/>
            <person name="Guo L."/>
            <person name="Ye K."/>
            <person name="Wang L."/>
        </authorList>
    </citation>
    <scope>NUCLEOTIDE SEQUENCE [LARGE SCALE GENOMIC DNA]</scope>
    <source>
        <strain evidence="2">W13939</strain>
    </source>
</reference>
<evidence type="ECO:0000313" key="1">
    <source>
        <dbReference type="EMBL" id="QKX62887.1"/>
    </source>
</evidence>
<evidence type="ECO:0008006" key="3">
    <source>
        <dbReference type="Google" id="ProtNLM"/>
    </source>
</evidence>
<protein>
    <recommendedName>
        <fullName evidence="3">Fungal-type protein kinase domain-containing protein</fullName>
    </recommendedName>
</protein>